<dbReference type="Pfam" id="PF00873">
    <property type="entry name" value="ACR_tran"/>
    <property type="match status" value="1"/>
</dbReference>
<dbReference type="PRINTS" id="PR00702">
    <property type="entry name" value="ACRIFLAVINRP"/>
</dbReference>
<dbReference type="Proteomes" id="UP000029925">
    <property type="component" value="Unassembled WGS sequence"/>
</dbReference>
<evidence type="ECO:0000256" key="1">
    <source>
        <dbReference type="ARBA" id="ARBA00004651"/>
    </source>
</evidence>
<dbReference type="AlphaFoldDB" id="A0A099UBY1"/>
<evidence type="ECO:0000256" key="6">
    <source>
        <dbReference type="ARBA" id="ARBA00022989"/>
    </source>
</evidence>
<keyword evidence="11" id="KW-1185">Reference proteome</keyword>
<dbReference type="STRING" id="76936.BN2458_PEG1639"/>
<feature type="transmembrane region" description="Helical" evidence="8">
    <location>
        <begin position="917"/>
        <end position="937"/>
    </location>
</feature>
<gene>
    <name evidence="9" type="ORF">BN2458_PEG1639</name>
    <name evidence="10" type="ORF">LS75_002495</name>
</gene>
<comment type="similarity">
    <text evidence="2">Belongs to the resistance-nodulation-cell division (RND) (TC 2.A.6) family.</text>
</comment>
<reference evidence="12" key="3">
    <citation type="submission" date="2015-11" db="EMBL/GenBank/DDBJ databases">
        <authorList>
            <person name="Anvar S.Y."/>
        </authorList>
    </citation>
    <scope>NUCLEOTIDE SEQUENCE [LARGE SCALE GENOMIC DNA]</scope>
</reference>
<keyword evidence="7 8" id="KW-0472">Membrane</keyword>
<organism evidence="9 12">
    <name type="scientific">Helicobacter typhlonius</name>
    <dbReference type="NCBI Taxonomy" id="76936"/>
    <lineage>
        <taxon>Bacteria</taxon>
        <taxon>Pseudomonadati</taxon>
        <taxon>Campylobacterota</taxon>
        <taxon>Epsilonproteobacteria</taxon>
        <taxon>Campylobacterales</taxon>
        <taxon>Helicobacteraceae</taxon>
        <taxon>Helicobacter</taxon>
    </lineage>
</organism>
<evidence type="ECO:0000313" key="11">
    <source>
        <dbReference type="Proteomes" id="UP000029925"/>
    </source>
</evidence>
<evidence type="ECO:0000256" key="5">
    <source>
        <dbReference type="ARBA" id="ARBA00022692"/>
    </source>
</evidence>
<protein>
    <submittedName>
        <fullName evidence="9">Cobalt-zinc-cadmium resistance protein CzcA Cation efflux system protein CusA</fullName>
    </submittedName>
    <submittedName>
        <fullName evidence="10">CusA/CzcA family heavy metal efflux RND transporter</fullName>
    </submittedName>
</protein>
<dbReference type="NCBIfam" id="TIGR00914">
    <property type="entry name" value="2A0601"/>
    <property type="match status" value="1"/>
</dbReference>
<feature type="transmembrane region" description="Helical" evidence="8">
    <location>
        <begin position="886"/>
        <end position="905"/>
    </location>
</feature>
<feature type="transmembrane region" description="Helical" evidence="8">
    <location>
        <begin position="336"/>
        <end position="355"/>
    </location>
</feature>
<evidence type="ECO:0000313" key="12">
    <source>
        <dbReference type="Proteomes" id="UP000064525"/>
    </source>
</evidence>
<sequence length="1021" mass="112292">MLAKIIEFSLKQRMIVVLSAIILFIFGTYSFFTIPIDAFPDVSSTQVKIILKAPGMAPEEVENRVVRPLELELLGLPNQKSLRSLSKYGLADITIDFNDGTDIYLARNMVNEKLSTTLGDLPNGVSGGLAPIVTPLSDMFMFTLESSDNSISEAQKRQLLDFTIRPALRNIKGVADVNRLGGYTKAIVVVPDFDDMARLGITISDLQDALDANLKNDGAGRVTRDNENFLVKVQTGATNIEEIKNISVITKSGYVRIRDFCDVIENHMTRLGLTTIDGKSETTLGLVLSLKGANSRDAIREIKIRMEELKTELPENLELRVFYDRSELTQKAVNNVIKTLVEAIVLIVILLFLFLGDVRAAVAVSVILPLSIAFAFVMMRHYGISANLMSLGGLAIAVGILVDSAVVNVENAFEKLSLTKNSPKLHTIYRACKEISVSVFSGIIIIIIFFVPILTLEGLEGKFFVPLAQTIVFALLGSLLLSMTVIPVISSFVLKATEHHETKLTQFFHKMYAPMLHFALTRTKLLLISAICFLIFSFSLFPLIGSAFMPTLQEGDLVLNIESSPSISLEQSRDVMLLMQKELLARVPEIKSVVTRTGTDEVGLDPAGFNQSDVFVSFKPKEEWQAKNMEEIEDKIREVASEFKGMNIALVQPIDMRISEMLTGVRGDLAIKIFGLEIDKLNELSSQIVDILKDIKGSAEVFTTLNKGVNYLYVKPWQSVMANTGISSDEFTKFMRSSLEGIIVTYIPQGFARIPVIIRQDADIASNITKLKSLQMSSLDGNPVPISSIADIQEVDGPVQIQREQSKRYSVVRSNVMGRDLGGFVQEAKEKIAAQVQLPEGYSITYGGQFENQQRANKRLSTVIPLSILAIFFILFFTFKSISLSLLILLNIPFAVTGGLISLFLSGEYISVPASVGFIALFGIAVLNGVVMVGYFLHLLKEGYSLEDTIVIGAKRRLRPVLMTAFIAGLGLIPMLLSSGVGSEVQKPLAIVVLGGLVTSSMLTLLILPPLFRIVVRKFGV</sequence>
<dbReference type="SUPFAM" id="SSF82714">
    <property type="entry name" value="Multidrug efflux transporter AcrB TolC docking domain, DN and DC subdomains"/>
    <property type="match status" value="2"/>
</dbReference>
<comment type="subcellular location">
    <subcellularLocation>
        <location evidence="1">Cell membrane</location>
        <topology evidence="1">Multi-pass membrane protein</topology>
    </subcellularLocation>
</comment>
<keyword evidence="4" id="KW-1003">Cell membrane</keyword>
<dbReference type="SUPFAM" id="SSF82693">
    <property type="entry name" value="Multidrug efflux transporter AcrB pore domain, PN1, PN2, PC1 and PC2 subdomains"/>
    <property type="match status" value="3"/>
</dbReference>
<feature type="transmembrane region" description="Helical" evidence="8">
    <location>
        <begin position="958"/>
        <end position="977"/>
    </location>
</feature>
<feature type="transmembrane region" description="Helical" evidence="8">
    <location>
        <begin position="12"/>
        <end position="32"/>
    </location>
</feature>
<dbReference type="OrthoDB" id="9798415at2"/>
<feature type="transmembrane region" description="Helical" evidence="8">
    <location>
        <begin position="362"/>
        <end position="382"/>
    </location>
</feature>
<dbReference type="InterPro" id="IPR027463">
    <property type="entry name" value="AcrB_DN_DC_subdom"/>
</dbReference>
<dbReference type="InterPro" id="IPR004763">
    <property type="entry name" value="CusA-like"/>
</dbReference>
<keyword evidence="5 8" id="KW-0812">Transmembrane</keyword>
<dbReference type="Proteomes" id="UP000064525">
    <property type="component" value="Chromosome I"/>
</dbReference>
<dbReference type="RefSeq" id="WP_034343284.1">
    <property type="nucleotide sequence ID" value="NZ_CAOMJD010000013.1"/>
</dbReference>
<dbReference type="EMBL" id="JRPF02000002">
    <property type="protein sequence ID" value="TLD79185.1"/>
    <property type="molecule type" value="Genomic_DNA"/>
</dbReference>
<evidence type="ECO:0000256" key="7">
    <source>
        <dbReference type="ARBA" id="ARBA00023136"/>
    </source>
</evidence>
<dbReference type="GO" id="GO:0042910">
    <property type="term" value="F:xenobiotic transmembrane transporter activity"/>
    <property type="evidence" value="ECO:0007669"/>
    <property type="project" value="TreeGrafter"/>
</dbReference>
<dbReference type="Gene3D" id="3.30.70.1430">
    <property type="entry name" value="Multidrug efflux transporter AcrB pore domain"/>
    <property type="match status" value="2"/>
</dbReference>
<dbReference type="GO" id="GO:0005886">
    <property type="term" value="C:plasma membrane"/>
    <property type="evidence" value="ECO:0007669"/>
    <property type="project" value="UniProtKB-SubCell"/>
</dbReference>
<dbReference type="GO" id="GO:0008324">
    <property type="term" value="F:monoatomic cation transmembrane transporter activity"/>
    <property type="evidence" value="ECO:0007669"/>
    <property type="project" value="InterPro"/>
</dbReference>
<feature type="transmembrane region" description="Helical" evidence="8">
    <location>
        <begin position="467"/>
        <end position="494"/>
    </location>
</feature>
<name>A0A099UBY1_9HELI</name>
<dbReference type="KEGG" id="hty:BN2458_PEG1639"/>
<dbReference type="Gene3D" id="3.30.70.1320">
    <property type="entry name" value="Multidrug efflux transporter AcrB pore domain like"/>
    <property type="match status" value="1"/>
</dbReference>
<reference evidence="10 11" key="1">
    <citation type="journal article" date="2014" name="Genome Announc.">
        <title>Draft genome sequences of eight enterohepatic helicobacter species isolated from both laboratory and wild rodents.</title>
        <authorList>
            <person name="Sheh A."/>
            <person name="Shen Z."/>
            <person name="Fox J.G."/>
        </authorList>
    </citation>
    <scope>NUCLEOTIDE SEQUENCE [LARGE SCALE GENOMIC DNA]</scope>
    <source>
        <strain evidence="10 11">MIT 98-6810</strain>
    </source>
</reference>
<proteinExistence type="inferred from homology"/>
<feature type="transmembrane region" description="Helical" evidence="8">
    <location>
        <begin position="434"/>
        <end position="455"/>
    </location>
</feature>
<accession>A0A099UBY1</accession>
<keyword evidence="6 8" id="KW-1133">Transmembrane helix</keyword>
<evidence type="ECO:0000256" key="3">
    <source>
        <dbReference type="ARBA" id="ARBA00022448"/>
    </source>
</evidence>
<dbReference type="PATRIC" id="fig|76936.10.peg.1600"/>
<reference evidence="9" key="2">
    <citation type="submission" date="2015-11" db="EMBL/GenBank/DDBJ databases">
        <authorList>
            <person name="Zhang Y."/>
            <person name="Guo Z."/>
        </authorList>
    </citation>
    <scope>NUCLEOTIDE SEQUENCE</scope>
    <source>
        <strain evidence="9">1</strain>
    </source>
</reference>
<dbReference type="PANTHER" id="PTHR32063">
    <property type="match status" value="1"/>
</dbReference>
<evidence type="ECO:0000256" key="2">
    <source>
        <dbReference type="ARBA" id="ARBA00010942"/>
    </source>
</evidence>
<evidence type="ECO:0000256" key="8">
    <source>
        <dbReference type="SAM" id="Phobius"/>
    </source>
</evidence>
<dbReference type="Gene3D" id="3.30.2090.10">
    <property type="entry name" value="Multidrug efflux transporter AcrB TolC docking domain, DN and DC subdomains"/>
    <property type="match status" value="2"/>
</dbReference>
<dbReference type="SUPFAM" id="SSF82866">
    <property type="entry name" value="Multidrug efflux transporter AcrB transmembrane domain"/>
    <property type="match status" value="2"/>
</dbReference>
<feature type="transmembrane region" description="Helical" evidence="8">
    <location>
        <begin position="860"/>
        <end position="879"/>
    </location>
</feature>
<evidence type="ECO:0000256" key="4">
    <source>
        <dbReference type="ARBA" id="ARBA00022475"/>
    </source>
</evidence>
<dbReference type="Gene3D" id="3.30.70.1440">
    <property type="entry name" value="Multidrug efflux transporter AcrB pore domain"/>
    <property type="match status" value="1"/>
</dbReference>
<dbReference type="GeneID" id="78151800"/>
<dbReference type="EMBL" id="LN907858">
    <property type="protein sequence ID" value="CUU40522.1"/>
    <property type="molecule type" value="Genomic_DNA"/>
</dbReference>
<keyword evidence="3" id="KW-0813">Transport</keyword>
<evidence type="ECO:0000313" key="10">
    <source>
        <dbReference type="EMBL" id="TLD79185.1"/>
    </source>
</evidence>
<evidence type="ECO:0000313" key="9">
    <source>
        <dbReference type="EMBL" id="CUU40522.1"/>
    </source>
</evidence>
<feature type="transmembrane region" description="Helical" evidence="8">
    <location>
        <begin position="388"/>
        <end position="413"/>
    </location>
</feature>
<dbReference type="Gene3D" id="1.20.1640.10">
    <property type="entry name" value="Multidrug efflux transporter AcrB transmembrane domain"/>
    <property type="match status" value="2"/>
</dbReference>
<dbReference type="PANTHER" id="PTHR32063:SF68">
    <property type="entry name" value="PROBALE CATION EFFLUX SYSTEM PROTEIN"/>
    <property type="match status" value="1"/>
</dbReference>
<dbReference type="InterPro" id="IPR001036">
    <property type="entry name" value="Acrflvin-R"/>
</dbReference>
<feature type="transmembrane region" description="Helical" evidence="8">
    <location>
        <begin position="525"/>
        <end position="549"/>
    </location>
</feature>
<feature type="transmembrane region" description="Helical" evidence="8">
    <location>
        <begin position="989"/>
        <end position="1008"/>
    </location>
</feature>